<evidence type="ECO:0000256" key="2">
    <source>
        <dbReference type="ARBA" id="ARBA00023157"/>
    </source>
</evidence>
<organism evidence="4 5">
    <name type="scientific">Oryza sativa subsp. japonica</name>
    <name type="common">Rice</name>
    <dbReference type="NCBI Taxonomy" id="39947"/>
    <lineage>
        <taxon>Eukaryota</taxon>
        <taxon>Viridiplantae</taxon>
        <taxon>Streptophyta</taxon>
        <taxon>Embryophyta</taxon>
        <taxon>Tracheophyta</taxon>
        <taxon>Spermatophyta</taxon>
        <taxon>Magnoliopsida</taxon>
        <taxon>Liliopsida</taxon>
        <taxon>Poales</taxon>
        <taxon>Poaceae</taxon>
        <taxon>BOP clade</taxon>
        <taxon>Oryzoideae</taxon>
        <taxon>Oryzeae</taxon>
        <taxon>Oryzinae</taxon>
        <taxon>Oryza</taxon>
        <taxon>Oryza sativa</taxon>
    </lineage>
</organism>
<dbReference type="Proteomes" id="UP000059680">
    <property type="component" value="Chromosome 4"/>
</dbReference>
<evidence type="ECO:0000313" key="4">
    <source>
        <dbReference type="EMBL" id="BAS88172.1"/>
    </source>
</evidence>
<feature type="domain" description="S-locus glycoprotein" evidence="3">
    <location>
        <begin position="1"/>
        <end position="58"/>
    </location>
</feature>
<dbReference type="AlphaFoldDB" id="A0A0P0W7I5"/>
<keyword evidence="2" id="KW-1015">Disulfide bond</keyword>
<dbReference type="InParanoid" id="A0A0P0W7I5"/>
<gene>
    <name evidence="4" type="ordered locus">Os04g0220800</name>
    <name evidence="4" type="ORF">OSNPB_040220800</name>
</gene>
<evidence type="ECO:0000313" key="5">
    <source>
        <dbReference type="Proteomes" id="UP000059680"/>
    </source>
</evidence>
<reference evidence="4 5" key="2">
    <citation type="journal article" date="2013" name="Plant Cell Physiol.">
        <title>Rice Annotation Project Database (RAP-DB): an integrative and interactive database for rice genomics.</title>
        <authorList>
            <person name="Sakai H."/>
            <person name="Lee S.S."/>
            <person name="Tanaka T."/>
            <person name="Numa H."/>
            <person name="Kim J."/>
            <person name="Kawahara Y."/>
            <person name="Wakimoto H."/>
            <person name="Yang C.C."/>
            <person name="Iwamoto M."/>
            <person name="Abe T."/>
            <person name="Yamada Y."/>
            <person name="Muto A."/>
            <person name="Inokuchi H."/>
            <person name="Ikemura T."/>
            <person name="Matsumoto T."/>
            <person name="Sasaki T."/>
            <person name="Itoh T."/>
        </authorList>
    </citation>
    <scope>NUCLEOTIDE SEQUENCE [LARGE SCALE GENOMIC DNA]</scope>
    <source>
        <strain evidence="5">cv. Nipponbare</strain>
    </source>
</reference>
<keyword evidence="1" id="KW-0732">Signal</keyword>
<dbReference type="EMBL" id="AP014960">
    <property type="protein sequence ID" value="BAS88172.1"/>
    <property type="molecule type" value="Genomic_DNA"/>
</dbReference>
<dbReference type="STRING" id="39947.A0A0P0W7I5"/>
<protein>
    <submittedName>
        <fullName evidence="4">Os04g0220800 protein</fullName>
    </submittedName>
</protein>
<evidence type="ECO:0000256" key="1">
    <source>
        <dbReference type="ARBA" id="ARBA00022729"/>
    </source>
</evidence>
<keyword evidence="5" id="KW-1185">Reference proteome</keyword>
<accession>A0A0P0W7I5</accession>
<sequence>MTNFGNFQLLAWDKSSLEWITFSSFPTHQCTTYGYCDITTGAAAAAATCKCLDGFEPASGGEWSAGRFSGVCRRKEAPPRRRRGWFLGAAADEGAGQVLDARREHDVRRVRGEVRHELLVRGVRPPPTPT</sequence>
<dbReference type="Pfam" id="PF00954">
    <property type="entry name" value="S_locus_glycop"/>
    <property type="match status" value="1"/>
</dbReference>
<reference evidence="5" key="1">
    <citation type="journal article" date="2005" name="Nature">
        <title>The map-based sequence of the rice genome.</title>
        <authorList>
            <consortium name="International rice genome sequencing project (IRGSP)"/>
            <person name="Matsumoto T."/>
            <person name="Wu J."/>
            <person name="Kanamori H."/>
            <person name="Katayose Y."/>
            <person name="Fujisawa M."/>
            <person name="Namiki N."/>
            <person name="Mizuno H."/>
            <person name="Yamamoto K."/>
            <person name="Antonio B.A."/>
            <person name="Baba T."/>
            <person name="Sakata K."/>
            <person name="Nagamura Y."/>
            <person name="Aoki H."/>
            <person name="Arikawa K."/>
            <person name="Arita K."/>
            <person name="Bito T."/>
            <person name="Chiden Y."/>
            <person name="Fujitsuka N."/>
            <person name="Fukunaka R."/>
            <person name="Hamada M."/>
            <person name="Harada C."/>
            <person name="Hayashi A."/>
            <person name="Hijishita S."/>
            <person name="Honda M."/>
            <person name="Hosokawa S."/>
            <person name="Ichikawa Y."/>
            <person name="Idonuma A."/>
            <person name="Iijima M."/>
            <person name="Ikeda M."/>
            <person name="Ikeno M."/>
            <person name="Ito K."/>
            <person name="Ito S."/>
            <person name="Ito T."/>
            <person name="Ito Y."/>
            <person name="Ito Y."/>
            <person name="Iwabuchi A."/>
            <person name="Kamiya K."/>
            <person name="Karasawa W."/>
            <person name="Kurita K."/>
            <person name="Katagiri S."/>
            <person name="Kikuta A."/>
            <person name="Kobayashi H."/>
            <person name="Kobayashi N."/>
            <person name="Machita K."/>
            <person name="Maehara T."/>
            <person name="Masukawa M."/>
            <person name="Mizubayashi T."/>
            <person name="Mukai Y."/>
            <person name="Nagasaki H."/>
            <person name="Nagata Y."/>
            <person name="Naito S."/>
            <person name="Nakashima M."/>
            <person name="Nakama Y."/>
            <person name="Nakamichi Y."/>
            <person name="Nakamura M."/>
            <person name="Meguro A."/>
            <person name="Negishi M."/>
            <person name="Ohta I."/>
            <person name="Ohta T."/>
            <person name="Okamoto M."/>
            <person name="Ono N."/>
            <person name="Saji S."/>
            <person name="Sakaguchi M."/>
            <person name="Sakai K."/>
            <person name="Shibata M."/>
            <person name="Shimokawa T."/>
            <person name="Song J."/>
            <person name="Takazaki Y."/>
            <person name="Terasawa K."/>
            <person name="Tsugane M."/>
            <person name="Tsuji K."/>
            <person name="Ueda S."/>
            <person name="Waki K."/>
            <person name="Yamagata H."/>
            <person name="Yamamoto M."/>
            <person name="Yamamoto S."/>
            <person name="Yamane H."/>
            <person name="Yoshiki S."/>
            <person name="Yoshihara R."/>
            <person name="Yukawa K."/>
            <person name="Zhong H."/>
            <person name="Yano M."/>
            <person name="Yuan Q."/>
            <person name="Ouyang S."/>
            <person name="Liu J."/>
            <person name="Jones K.M."/>
            <person name="Gansberger K."/>
            <person name="Moffat K."/>
            <person name="Hill J."/>
            <person name="Bera J."/>
            <person name="Fadrosh D."/>
            <person name="Jin S."/>
            <person name="Johri S."/>
            <person name="Kim M."/>
            <person name="Overton L."/>
            <person name="Reardon M."/>
            <person name="Tsitrin T."/>
            <person name="Vuong H."/>
            <person name="Weaver B."/>
            <person name="Ciecko A."/>
            <person name="Tallon L."/>
            <person name="Jackson J."/>
            <person name="Pai G."/>
            <person name="Aken S.V."/>
            <person name="Utterback T."/>
            <person name="Reidmuller S."/>
            <person name="Feldblyum T."/>
            <person name="Hsiao J."/>
            <person name="Zismann V."/>
            <person name="Iobst S."/>
            <person name="de Vazeille A.R."/>
            <person name="Buell C.R."/>
            <person name="Ying K."/>
            <person name="Li Y."/>
            <person name="Lu T."/>
            <person name="Huang Y."/>
            <person name="Zhao Q."/>
            <person name="Feng Q."/>
            <person name="Zhang L."/>
            <person name="Zhu J."/>
            <person name="Weng Q."/>
            <person name="Mu J."/>
            <person name="Lu Y."/>
            <person name="Fan D."/>
            <person name="Liu Y."/>
            <person name="Guan J."/>
            <person name="Zhang Y."/>
            <person name="Yu S."/>
            <person name="Liu X."/>
            <person name="Zhang Y."/>
            <person name="Hong G."/>
            <person name="Han B."/>
            <person name="Choisne N."/>
            <person name="Demange N."/>
            <person name="Orjeda G."/>
            <person name="Samain S."/>
            <person name="Cattolico L."/>
            <person name="Pelletier E."/>
            <person name="Couloux A."/>
            <person name="Segurens B."/>
            <person name="Wincker P."/>
            <person name="D'Hont A."/>
            <person name="Scarpelli C."/>
            <person name="Weissenbach J."/>
            <person name="Salanoubat M."/>
            <person name="Quetier F."/>
            <person name="Yu Y."/>
            <person name="Kim H.R."/>
            <person name="Rambo T."/>
            <person name="Currie J."/>
            <person name="Collura K."/>
            <person name="Luo M."/>
            <person name="Yang T."/>
            <person name="Ammiraju J.S.S."/>
            <person name="Engler F."/>
            <person name="Soderlund C."/>
            <person name="Wing R.A."/>
            <person name="Palmer L.E."/>
            <person name="de la Bastide M."/>
            <person name="Spiegel L."/>
            <person name="Nascimento L."/>
            <person name="Zutavern T."/>
            <person name="O'Shaughnessy A."/>
            <person name="Dike S."/>
            <person name="Dedhia N."/>
            <person name="Preston R."/>
            <person name="Balija V."/>
            <person name="McCombie W.R."/>
            <person name="Chow T."/>
            <person name="Chen H."/>
            <person name="Chung M."/>
            <person name="Chen C."/>
            <person name="Shaw J."/>
            <person name="Wu H."/>
            <person name="Hsiao K."/>
            <person name="Chao Y."/>
            <person name="Chu M."/>
            <person name="Cheng C."/>
            <person name="Hour A."/>
            <person name="Lee P."/>
            <person name="Lin S."/>
            <person name="Lin Y."/>
            <person name="Liou J."/>
            <person name="Liu S."/>
            <person name="Hsing Y."/>
            <person name="Raghuvanshi S."/>
            <person name="Mohanty A."/>
            <person name="Bharti A.K."/>
            <person name="Gaur A."/>
            <person name="Gupta V."/>
            <person name="Kumar D."/>
            <person name="Ravi V."/>
            <person name="Vij S."/>
            <person name="Kapur A."/>
            <person name="Khurana P."/>
            <person name="Khurana P."/>
            <person name="Khurana J.P."/>
            <person name="Tyagi A.K."/>
            <person name="Gaikwad K."/>
            <person name="Singh A."/>
            <person name="Dalal V."/>
            <person name="Srivastava S."/>
            <person name="Dixit A."/>
            <person name="Pal A.K."/>
            <person name="Ghazi I.A."/>
            <person name="Yadav M."/>
            <person name="Pandit A."/>
            <person name="Bhargava A."/>
            <person name="Sureshbabu K."/>
            <person name="Batra K."/>
            <person name="Sharma T.R."/>
            <person name="Mohapatra T."/>
            <person name="Singh N.K."/>
            <person name="Messing J."/>
            <person name="Nelson A.B."/>
            <person name="Fuks G."/>
            <person name="Kavchok S."/>
            <person name="Keizer G."/>
            <person name="Linton E."/>
            <person name="Llaca V."/>
            <person name="Song R."/>
            <person name="Tanyolac B."/>
            <person name="Young S."/>
            <person name="Ho-Il K."/>
            <person name="Hahn J.H."/>
            <person name="Sangsakoo G."/>
            <person name="Vanavichit A."/>
            <person name="de Mattos Luiz.A.T."/>
            <person name="Zimmer P.D."/>
            <person name="Malone G."/>
            <person name="Dellagostin O."/>
            <person name="de Oliveira A.C."/>
            <person name="Bevan M."/>
            <person name="Bancroft I."/>
            <person name="Minx P."/>
            <person name="Cordum H."/>
            <person name="Wilson R."/>
            <person name="Cheng Z."/>
            <person name="Jin W."/>
            <person name="Jiang J."/>
            <person name="Leong S.A."/>
            <person name="Iwama H."/>
            <person name="Gojobori T."/>
            <person name="Itoh T."/>
            <person name="Niimura Y."/>
            <person name="Fujii Y."/>
            <person name="Habara T."/>
            <person name="Sakai H."/>
            <person name="Sato Y."/>
            <person name="Wilson G."/>
            <person name="Kumar K."/>
            <person name="McCouch S."/>
            <person name="Juretic N."/>
            <person name="Hoen D."/>
            <person name="Wright S."/>
            <person name="Bruskiewich R."/>
            <person name="Bureau T."/>
            <person name="Miyao A."/>
            <person name="Hirochika H."/>
            <person name="Nishikawa T."/>
            <person name="Kadowaki K."/>
            <person name="Sugiura M."/>
            <person name="Burr B."/>
            <person name="Sasaki T."/>
        </authorList>
    </citation>
    <scope>NUCLEOTIDE SEQUENCE [LARGE SCALE GENOMIC DNA]</scope>
    <source>
        <strain evidence="5">cv. Nipponbare</strain>
    </source>
</reference>
<dbReference type="GO" id="GO:0048544">
    <property type="term" value="P:recognition of pollen"/>
    <property type="evidence" value="ECO:0007669"/>
    <property type="project" value="InterPro"/>
</dbReference>
<proteinExistence type="predicted"/>
<reference evidence="4 5" key="3">
    <citation type="journal article" date="2013" name="Rice">
        <title>Improvement of the Oryza sativa Nipponbare reference genome using next generation sequence and optical map data.</title>
        <authorList>
            <person name="Kawahara Y."/>
            <person name="de la Bastide M."/>
            <person name="Hamilton J.P."/>
            <person name="Kanamori H."/>
            <person name="McCombie W.R."/>
            <person name="Ouyang S."/>
            <person name="Schwartz D.C."/>
            <person name="Tanaka T."/>
            <person name="Wu J."/>
            <person name="Zhou S."/>
            <person name="Childs K.L."/>
            <person name="Davidson R.M."/>
            <person name="Lin H."/>
            <person name="Quesada-Ocampo L."/>
            <person name="Vaillancourt B."/>
            <person name="Sakai H."/>
            <person name="Lee S.S."/>
            <person name="Kim J."/>
            <person name="Numa H."/>
            <person name="Itoh T."/>
            <person name="Buell C.R."/>
            <person name="Matsumoto T."/>
        </authorList>
    </citation>
    <scope>NUCLEOTIDE SEQUENCE [LARGE SCALE GENOMIC DNA]</scope>
    <source>
        <strain evidence="5">cv. Nipponbare</strain>
    </source>
</reference>
<dbReference type="InterPro" id="IPR000858">
    <property type="entry name" value="S_locus_glycoprot_dom"/>
</dbReference>
<dbReference type="PaxDb" id="39947-A0A0P0W7I5"/>
<evidence type="ECO:0000259" key="3">
    <source>
        <dbReference type="Pfam" id="PF00954"/>
    </source>
</evidence>
<name>A0A0P0W7I5_ORYSJ</name>